<sequence length="146" mass="17350">MEYWPNYDWLKMLETLTTKVSAEVDQYFQALTEEVTEIVDELREFPEDIFREAEEFGAEFNQLILTEIEDFFQQFIDPIFEFEIEVDEVNPEAEIFINYVEPSPEQYPACVGCQNYHGYVYAGNVLVCGMHPYGWEEKECPDWEPK</sequence>
<reference evidence="1" key="1">
    <citation type="submission" date="2024-07" db="EMBL/GenBank/DDBJ databases">
        <authorList>
            <person name="Kim Y.J."/>
            <person name="Jeong J.Y."/>
        </authorList>
    </citation>
    <scope>NUCLEOTIDE SEQUENCE</scope>
    <source>
        <strain evidence="1">GIHE-MW2</strain>
    </source>
</reference>
<proteinExistence type="predicted"/>
<dbReference type="EMBL" id="CP159837">
    <property type="protein sequence ID" value="XCM36038.1"/>
    <property type="molecule type" value="Genomic_DNA"/>
</dbReference>
<gene>
    <name evidence="1" type="ORF">ABWT76_004766</name>
</gene>
<name>A0AAU8JC03_9CYAN</name>
<organism evidence="1">
    <name type="scientific">Planktothricoides raciborskii GIHE-MW2</name>
    <dbReference type="NCBI Taxonomy" id="2792601"/>
    <lineage>
        <taxon>Bacteria</taxon>
        <taxon>Bacillati</taxon>
        <taxon>Cyanobacteriota</taxon>
        <taxon>Cyanophyceae</taxon>
        <taxon>Oscillatoriophycideae</taxon>
        <taxon>Oscillatoriales</taxon>
        <taxon>Oscillatoriaceae</taxon>
        <taxon>Planktothricoides</taxon>
    </lineage>
</organism>
<dbReference type="AlphaFoldDB" id="A0AAU8JC03"/>
<evidence type="ECO:0000313" key="1">
    <source>
        <dbReference type="EMBL" id="XCM36038.1"/>
    </source>
</evidence>
<dbReference type="RefSeq" id="WP_054464190.1">
    <property type="nucleotide sequence ID" value="NZ_CP159837.1"/>
</dbReference>
<accession>A0AAU8JC03</accession>
<protein>
    <submittedName>
        <fullName evidence="1">Uncharacterized protein</fullName>
    </submittedName>
</protein>